<proteinExistence type="predicted"/>
<evidence type="ECO:0000313" key="5">
    <source>
        <dbReference type="Proteomes" id="UP001287286"/>
    </source>
</evidence>
<dbReference type="Proteomes" id="UP001287286">
    <property type="component" value="Unassembled WGS sequence"/>
</dbReference>
<name>A0A2U3EA97_PURLI</name>
<dbReference type="AlphaFoldDB" id="A0A2U3EA97"/>
<reference evidence="3 4" key="2">
    <citation type="journal article" date="2016" name="Front. Microbiol.">
        <title>Genome and transcriptome sequences reveal the specific parasitism of the nematophagous Purpureocillium lilacinum 36-1.</title>
        <authorList>
            <person name="Xie J."/>
            <person name="Li S."/>
            <person name="Mo C."/>
            <person name="Xiao X."/>
            <person name="Peng D."/>
            <person name="Wang G."/>
            <person name="Xiao Y."/>
        </authorList>
    </citation>
    <scope>NUCLEOTIDE SEQUENCE [LARGE SCALE GENOMIC DNA]</scope>
    <source>
        <strain evidence="3 4">36-1</strain>
    </source>
</reference>
<reference evidence="2 5" key="4">
    <citation type="journal article" date="2024" name="Microbiol. Resour. Announc.">
        <title>Genome annotations for the ascomycete fungi Trichoderma harzianum, Trichoderma aggressivum, and Purpureocillium lilacinum.</title>
        <authorList>
            <person name="Beijen E.P.W."/>
            <person name="Ohm R.A."/>
        </authorList>
    </citation>
    <scope>NUCLEOTIDE SEQUENCE [LARGE SCALE GENOMIC DNA]</scope>
    <source>
        <strain evidence="2 5">CBS 150709</strain>
    </source>
</reference>
<dbReference type="EMBL" id="LCWV01000007">
    <property type="protein sequence ID" value="PWI71424.1"/>
    <property type="molecule type" value="Genomic_DNA"/>
</dbReference>
<evidence type="ECO:0000313" key="2">
    <source>
        <dbReference type="EMBL" id="KAK4092848.1"/>
    </source>
</evidence>
<organism evidence="3 4">
    <name type="scientific">Purpureocillium lilacinum</name>
    <name type="common">Paecilomyces lilacinus</name>
    <dbReference type="NCBI Taxonomy" id="33203"/>
    <lineage>
        <taxon>Eukaryota</taxon>
        <taxon>Fungi</taxon>
        <taxon>Dikarya</taxon>
        <taxon>Ascomycota</taxon>
        <taxon>Pezizomycotina</taxon>
        <taxon>Sordariomycetes</taxon>
        <taxon>Hypocreomycetidae</taxon>
        <taxon>Hypocreales</taxon>
        <taxon>Ophiocordycipitaceae</taxon>
        <taxon>Purpureocillium</taxon>
    </lineage>
</organism>
<protein>
    <submittedName>
        <fullName evidence="3">Uncharacterized protein</fullName>
    </submittedName>
</protein>
<dbReference type="EMBL" id="JAWRVI010000007">
    <property type="protein sequence ID" value="KAK4092848.1"/>
    <property type="molecule type" value="Genomic_DNA"/>
</dbReference>
<gene>
    <name evidence="3" type="ORF">PCL_11518</name>
    <name evidence="2" type="ORF">Purlil1_2773</name>
</gene>
<reference evidence="2" key="3">
    <citation type="submission" date="2023-11" db="EMBL/GenBank/DDBJ databases">
        <authorList>
            <person name="Beijen E."/>
            <person name="Ohm R.A."/>
        </authorList>
    </citation>
    <scope>NUCLEOTIDE SEQUENCE</scope>
    <source>
        <strain evidence="2">CBS 150709</strain>
    </source>
</reference>
<evidence type="ECO:0000313" key="3">
    <source>
        <dbReference type="EMBL" id="PWI71424.1"/>
    </source>
</evidence>
<feature type="region of interest" description="Disordered" evidence="1">
    <location>
        <begin position="92"/>
        <end position="117"/>
    </location>
</feature>
<sequence>MSCLRDGGFAAQRNVDCTSSAKRDGYTLFGTGAFNFMREFGDVQLLKTSAIRYMYEDKRPSWLQKPDPHHIASYESAVRFFNGTKPFTEKWNDSKRFNGSERVQNGTGRRGDATPQRTSHVVPAWALSIEASHAGTRPLWSCTAWCCEPLTRSGRCRRGTMTNALAAVPEDGRQASGVRARRDAGAYA</sequence>
<evidence type="ECO:0000256" key="1">
    <source>
        <dbReference type="SAM" id="MobiDB-lite"/>
    </source>
</evidence>
<evidence type="ECO:0000313" key="4">
    <source>
        <dbReference type="Proteomes" id="UP000245956"/>
    </source>
</evidence>
<keyword evidence="5" id="KW-1185">Reference proteome</keyword>
<accession>A0A2U3EA97</accession>
<comment type="caution">
    <text evidence="3">The sequence shown here is derived from an EMBL/GenBank/DDBJ whole genome shotgun (WGS) entry which is preliminary data.</text>
</comment>
<reference evidence="3" key="1">
    <citation type="submission" date="2015-05" db="EMBL/GenBank/DDBJ databases">
        <authorList>
            <person name="Wang D.B."/>
            <person name="Wang M."/>
        </authorList>
    </citation>
    <scope>NUCLEOTIDE SEQUENCE</scope>
    <source>
        <strain evidence="3">36-1</strain>
    </source>
</reference>
<dbReference type="Proteomes" id="UP000245956">
    <property type="component" value="Unassembled WGS sequence"/>
</dbReference>